<dbReference type="EC" id="3.4.13.22" evidence="9 10"/>
<dbReference type="GO" id="GO:0160237">
    <property type="term" value="F:D-Ala-D-Ala dipeptidase activity"/>
    <property type="evidence" value="ECO:0007669"/>
    <property type="project" value="UniProtKB-EC"/>
</dbReference>
<evidence type="ECO:0000256" key="1">
    <source>
        <dbReference type="ARBA" id="ARBA00001362"/>
    </source>
</evidence>
<dbReference type="GO" id="GO:0008237">
    <property type="term" value="F:metallopeptidase activity"/>
    <property type="evidence" value="ECO:0007669"/>
    <property type="project" value="UniProtKB-KW"/>
</dbReference>
<keyword evidence="3 9" id="KW-0479">Metal-binding</keyword>
<evidence type="ECO:0000256" key="8">
    <source>
        <dbReference type="ARBA" id="ARBA00023316"/>
    </source>
</evidence>
<dbReference type="Proteomes" id="UP000572212">
    <property type="component" value="Unassembled WGS sequence"/>
</dbReference>
<dbReference type="EMBL" id="JACHON010000023">
    <property type="protein sequence ID" value="MBB6514142.1"/>
    <property type="molecule type" value="Genomic_DNA"/>
</dbReference>
<sequence>MHHLKIPTKVHPDFKRKFVPIKDNGEELIQVAQLNTNQIIEDPQYVKQGIDGALEHCYVRESAAQQLMQAAKELPSGYQFVIWDGYRPYEVQKAIYDDYYRTIQLNNPEKGESDWRQLTEDFVSYPSIDKEQPAPHITGGAVDLAIVDAQGELLDFGTAFDDFTEKAHTAYFEQLGQQRDLTKEEQIIRDNRRLLYHVLAAQGFTNYSLEWWHFDYGNQWWAQQQEKSRAIYGVAQLTDV</sequence>
<keyword evidence="2 9" id="KW-0645">Protease</keyword>
<feature type="binding site" evidence="9">
    <location>
        <position position="213"/>
    </location>
    <ligand>
        <name>Zn(2+)</name>
        <dbReference type="ChEBI" id="CHEBI:29105"/>
        <note>catalytic</note>
    </ligand>
</feature>
<keyword evidence="7 9" id="KW-0482">Metalloprotease</keyword>
<feature type="binding site" evidence="9">
    <location>
        <position position="136"/>
    </location>
    <ligand>
        <name>Zn(2+)</name>
        <dbReference type="ChEBI" id="CHEBI:29105"/>
        <note>catalytic</note>
    </ligand>
</feature>
<dbReference type="GO" id="GO:0071555">
    <property type="term" value="P:cell wall organization"/>
    <property type="evidence" value="ECO:0007669"/>
    <property type="project" value="UniProtKB-KW"/>
</dbReference>
<evidence type="ECO:0000256" key="10">
    <source>
        <dbReference type="PIRNR" id="PIRNR026671"/>
    </source>
</evidence>
<evidence type="ECO:0000256" key="3">
    <source>
        <dbReference type="ARBA" id="ARBA00022723"/>
    </source>
</evidence>
<evidence type="ECO:0000256" key="7">
    <source>
        <dbReference type="ARBA" id="ARBA00023049"/>
    </source>
</evidence>
<evidence type="ECO:0000256" key="9">
    <source>
        <dbReference type="HAMAP-Rule" id="MF_01924"/>
    </source>
</evidence>
<feature type="binding site" evidence="9">
    <location>
        <position position="143"/>
    </location>
    <ligand>
        <name>Zn(2+)</name>
        <dbReference type="ChEBI" id="CHEBI:29105"/>
        <note>catalytic</note>
    </ligand>
</feature>
<dbReference type="RefSeq" id="WP_184250602.1">
    <property type="nucleotide sequence ID" value="NZ_BAAACU010000014.1"/>
</dbReference>
<protein>
    <recommendedName>
        <fullName evidence="9 10">D-alanyl-D-alanine dipeptidase</fullName>
        <shortName evidence="9 10">D-Ala-D-Ala dipeptidase</shortName>
        <ecNumber evidence="9 10">3.4.13.22</ecNumber>
    </recommendedName>
</protein>
<comment type="caution">
    <text evidence="11">The sequence shown here is derived from an EMBL/GenBank/DDBJ whole genome shotgun (WGS) entry which is preliminary data.</text>
</comment>
<reference evidence="11 12" key="1">
    <citation type="submission" date="2020-08" db="EMBL/GenBank/DDBJ databases">
        <title>Genomic Encyclopedia of Type Strains, Phase IV (KMG-IV): sequencing the most valuable type-strain genomes for metagenomic binning, comparative biology and taxonomic classification.</title>
        <authorList>
            <person name="Goeker M."/>
        </authorList>
    </citation>
    <scope>NUCLEOTIDE SEQUENCE [LARGE SCALE GENOMIC DNA]</scope>
    <source>
        <strain evidence="11 12">DSM 11805</strain>
    </source>
</reference>
<keyword evidence="4 9" id="KW-0378">Hydrolase</keyword>
<dbReference type="SUPFAM" id="SSF55166">
    <property type="entry name" value="Hedgehog/DD-peptidase"/>
    <property type="match status" value="1"/>
</dbReference>
<evidence type="ECO:0000256" key="6">
    <source>
        <dbReference type="ARBA" id="ARBA00022997"/>
    </source>
</evidence>
<evidence type="ECO:0000256" key="4">
    <source>
        <dbReference type="ARBA" id="ARBA00022801"/>
    </source>
</evidence>
<dbReference type="GO" id="GO:0006508">
    <property type="term" value="P:proteolysis"/>
    <property type="evidence" value="ECO:0007669"/>
    <property type="project" value="UniProtKB-KW"/>
</dbReference>
<comment type="similarity">
    <text evidence="9 10">Belongs to the peptidase M15D family.</text>
</comment>
<proteinExistence type="inferred from homology"/>
<keyword evidence="8 10" id="KW-0961">Cell wall biogenesis/degradation</keyword>
<evidence type="ECO:0000313" key="11">
    <source>
        <dbReference type="EMBL" id="MBB6514142.1"/>
    </source>
</evidence>
<keyword evidence="12" id="KW-1185">Reference proteome</keyword>
<evidence type="ECO:0000256" key="2">
    <source>
        <dbReference type="ARBA" id="ARBA00022670"/>
    </source>
</evidence>
<dbReference type="Gene3D" id="3.30.1380.10">
    <property type="match status" value="1"/>
</dbReference>
<dbReference type="AlphaFoldDB" id="A0A841RQN5"/>
<comment type="function">
    <text evidence="9 10">Catalyzes hydrolysis of the D-alanyl-D-alanine dipeptide.</text>
</comment>
<dbReference type="CDD" id="cd14843">
    <property type="entry name" value="D-Ala-D-Ala_dipeptidase_like"/>
    <property type="match status" value="1"/>
</dbReference>
<comment type="cofactor">
    <cofactor evidence="9">
        <name>Zn(2+)</name>
        <dbReference type="ChEBI" id="CHEBI:29105"/>
    </cofactor>
    <text evidence="9">Binds 1 zinc ion per subunit.</text>
</comment>
<dbReference type="GO" id="GO:0008270">
    <property type="term" value="F:zinc ion binding"/>
    <property type="evidence" value="ECO:0007669"/>
    <property type="project" value="UniProtKB-UniRule"/>
</dbReference>
<accession>A0A841RQN5</accession>
<feature type="active site" description="Proton donor/acceptor" evidence="9">
    <location>
        <position position="210"/>
    </location>
</feature>
<feature type="site" description="Transition state stabilizer" evidence="9">
    <location>
        <position position="87"/>
    </location>
</feature>
<organism evidence="11 12">
    <name type="scientific">Gracilibacillus halotolerans</name>
    <dbReference type="NCBI Taxonomy" id="74386"/>
    <lineage>
        <taxon>Bacteria</taxon>
        <taxon>Bacillati</taxon>
        <taxon>Bacillota</taxon>
        <taxon>Bacilli</taxon>
        <taxon>Bacillales</taxon>
        <taxon>Bacillaceae</taxon>
        <taxon>Gracilibacillus</taxon>
    </lineage>
</organism>
<evidence type="ECO:0000256" key="5">
    <source>
        <dbReference type="ARBA" id="ARBA00022833"/>
    </source>
</evidence>
<dbReference type="HAMAP" id="MF_01924">
    <property type="entry name" value="A_A_dipeptidase"/>
    <property type="match status" value="1"/>
</dbReference>
<keyword evidence="6 9" id="KW-0224">Dipeptidase</keyword>
<gene>
    <name evidence="11" type="ORF">GGQ92_002963</name>
</gene>
<comment type="catalytic activity">
    <reaction evidence="1 9 10">
        <text>D-alanyl-D-alanine + H2O = 2 D-alanine</text>
        <dbReference type="Rhea" id="RHEA:20661"/>
        <dbReference type="ChEBI" id="CHEBI:15377"/>
        <dbReference type="ChEBI" id="CHEBI:57416"/>
        <dbReference type="ChEBI" id="CHEBI:57822"/>
        <dbReference type="EC" id="3.4.13.22"/>
    </reaction>
</comment>
<dbReference type="PIRSF" id="PIRSF026671">
    <property type="entry name" value="AA_dipeptidase"/>
    <property type="match status" value="1"/>
</dbReference>
<evidence type="ECO:0000313" key="12">
    <source>
        <dbReference type="Proteomes" id="UP000572212"/>
    </source>
</evidence>
<dbReference type="PANTHER" id="PTHR43126">
    <property type="entry name" value="D-ALANYL-D-ALANINE DIPEPTIDASE"/>
    <property type="match status" value="1"/>
</dbReference>
<dbReference type="InterPro" id="IPR009045">
    <property type="entry name" value="Zn_M74/Hedgehog-like"/>
</dbReference>
<name>A0A841RQN5_9BACI</name>
<keyword evidence="5 9" id="KW-0862">Zinc</keyword>
<dbReference type="InterPro" id="IPR000755">
    <property type="entry name" value="A_A_dipeptidase"/>
</dbReference>
<dbReference type="Pfam" id="PF01427">
    <property type="entry name" value="Peptidase_M15"/>
    <property type="match status" value="1"/>
</dbReference>